<dbReference type="InterPro" id="IPR003718">
    <property type="entry name" value="OsmC/Ohr_fam"/>
</dbReference>
<evidence type="ECO:0000313" key="2">
    <source>
        <dbReference type="Proteomes" id="UP000705867"/>
    </source>
</evidence>
<dbReference type="Proteomes" id="UP000705867">
    <property type="component" value="Unassembled WGS sequence"/>
</dbReference>
<dbReference type="Pfam" id="PF02566">
    <property type="entry name" value="OsmC"/>
    <property type="match status" value="1"/>
</dbReference>
<comment type="caution">
    <text evidence="1">The sequence shown here is derived from an EMBL/GenBank/DDBJ whole genome shotgun (WGS) entry which is preliminary data.</text>
</comment>
<reference evidence="1" key="1">
    <citation type="journal article" date="2021" name="bioRxiv">
        <title>Unraveling nitrogen, sulfur and carbon metabolic pathways and microbial community transcriptional responses to substrate deprivation and toxicity stresses in a bioreactor mimicking anoxic brackish coastal sediment conditions.</title>
        <authorList>
            <person name="Martins P.D."/>
            <person name="Echeveste M.J."/>
            <person name="Arshad A."/>
            <person name="Kurth J."/>
            <person name="Ouboter H."/>
            <person name="Jetten M.S.M."/>
            <person name="Welte C.U."/>
        </authorList>
    </citation>
    <scope>NUCLEOTIDE SEQUENCE</scope>
    <source>
        <strain evidence="1">MAG_39</strain>
    </source>
</reference>
<dbReference type="InterPro" id="IPR015946">
    <property type="entry name" value="KH_dom-like_a/b"/>
</dbReference>
<accession>A0A953J5Q6</accession>
<evidence type="ECO:0000313" key="1">
    <source>
        <dbReference type="EMBL" id="MBZ0156731.1"/>
    </source>
</evidence>
<reference evidence="1" key="2">
    <citation type="submission" date="2021-08" db="EMBL/GenBank/DDBJ databases">
        <authorList>
            <person name="Dalcin Martins P."/>
        </authorList>
    </citation>
    <scope>NUCLEOTIDE SEQUENCE</scope>
    <source>
        <strain evidence="1">MAG_39</strain>
    </source>
</reference>
<dbReference type="Gene3D" id="3.30.300.20">
    <property type="match status" value="1"/>
</dbReference>
<dbReference type="PANTHER" id="PTHR35368">
    <property type="entry name" value="HYDROPEROXIDE REDUCTASE"/>
    <property type="match status" value="1"/>
</dbReference>
<dbReference type="SUPFAM" id="SSF82784">
    <property type="entry name" value="OsmC-like"/>
    <property type="match status" value="1"/>
</dbReference>
<proteinExistence type="predicted"/>
<dbReference type="AlphaFoldDB" id="A0A953J5Q6"/>
<dbReference type="InterPro" id="IPR052924">
    <property type="entry name" value="OsmC/Ohr_hydroprdx_reductase"/>
</dbReference>
<dbReference type="EMBL" id="JAIOIV010000087">
    <property type="protein sequence ID" value="MBZ0156731.1"/>
    <property type="molecule type" value="Genomic_DNA"/>
</dbReference>
<organism evidence="1 2">
    <name type="scientific">Candidatus Nitrobium versatile</name>
    <dbReference type="NCBI Taxonomy" id="2884831"/>
    <lineage>
        <taxon>Bacteria</taxon>
        <taxon>Pseudomonadati</taxon>
        <taxon>Nitrospirota</taxon>
        <taxon>Nitrospiria</taxon>
        <taxon>Nitrospirales</taxon>
        <taxon>Nitrospiraceae</taxon>
        <taxon>Candidatus Nitrobium</taxon>
    </lineage>
</organism>
<sequence length="176" mass="19217">MSVINGLETEKLLHVVDTVKKNWEIGKTVWKASTKWKGGFKVETCSREFTLLADEPEMLCGTNTAANPVEMVLQAYGACLTIGYAMNAAVRGIKIDDVKIDLEGEIDLPGFLGLEPPESLHMDKLPGFKTITATVKIKADADESALRGLHEHVFSTSPVGLTLSRPVKMESKLEVC</sequence>
<name>A0A953J5Q6_9BACT</name>
<gene>
    <name evidence="1" type="ORF">K8I29_11065</name>
</gene>
<protein>
    <submittedName>
        <fullName evidence="1">OsmC family protein</fullName>
    </submittedName>
</protein>
<dbReference type="InterPro" id="IPR036102">
    <property type="entry name" value="OsmC/Ohrsf"/>
</dbReference>
<dbReference type="PANTHER" id="PTHR35368:SF1">
    <property type="entry name" value="HYDROPEROXIDE REDUCTASE"/>
    <property type="match status" value="1"/>
</dbReference>